<dbReference type="Proteomes" id="UP000570493">
    <property type="component" value="Unassembled WGS sequence"/>
</dbReference>
<sequence length="109" mass="11924">MKKLLVIFLAFISLNLAAVPTWHTAKVDRVYPLANGGFVLTFKADNATCKNNSNPKYYYVSEGKNGVTQPAIANFLSVALVAGSSDKELTISFDNESTTCDINRLSIKF</sequence>
<evidence type="ECO:0000256" key="1">
    <source>
        <dbReference type="SAM" id="SignalP"/>
    </source>
</evidence>
<proteinExistence type="predicted"/>
<dbReference type="RefSeq" id="WP_169018938.1">
    <property type="nucleotide sequence ID" value="NZ_JABBMT010000003.1"/>
</dbReference>
<organism evidence="2 3">
    <name type="scientific">Pseudoalteromonas arctica</name>
    <dbReference type="NCBI Taxonomy" id="394751"/>
    <lineage>
        <taxon>Bacteria</taxon>
        <taxon>Pseudomonadati</taxon>
        <taxon>Pseudomonadota</taxon>
        <taxon>Gammaproteobacteria</taxon>
        <taxon>Alteromonadales</taxon>
        <taxon>Pseudoalteromonadaceae</taxon>
        <taxon>Pseudoalteromonas</taxon>
    </lineage>
</organism>
<gene>
    <name evidence="2" type="ORF">HHO47_03495</name>
</gene>
<feature type="signal peptide" evidence="1">
    <location>
        <begin position="1"/>
        <end position="18"/>
    </location>
</feature>
<comment type="caution">
    <text evidence="2">The sequence shown here is derived from an EMBL/GenBank/DDBJ whole genome shotgun (WGS) entry which is preliminary data.</text>
</comment>
<reference evidence="2" key="1">
    <citation type="submission" date="2020-04" db="EMBL/GenBank/DDBJ databases">
        <title>Genome Sequencing for Pseudoaltermonas arctica.</title>
        <authorList>
            <person name="Elkins N.S."/>
        </authorList>
    </citation>
    <scope>NUCLEOTIDE SEQUENCE [LARGE SCALE GENOMIC DNA]</scope>
    <source>
        <strain evidence="2">NEC-BIFX-2020_0012</strain>
    </source>
</reference>
<dbReference type="AlphaFoldDB" id="A0A7Y0DQU6"/>
<accession>A0A7Y0DQU6</accession>
<keyword evidence="3" id="KW-1185">Reference proteome</keyword>
<feature type="chain" id="PRO_5031249012" evidence="1">
    <location>
        <begin position="19"/>
        <end position="109"/>
    </location>
</feature>
<protein>
    <submittedName>
        <fullName evidence="2">Response regulator receiver protein</fullName>
    </submittedName>
</protein>
<name>A0A7Y0DQU6_9GAMM</name>
<keyword evidence="1" id="KW-0732">Signal</keyword>
<dbReference type="EMBL" id="JABBMT010000003">
    <property type="protein sequence ID" value="NMM39928.1"/>
    <property type="molecule type" value="Genomic_DNA"/>
</dbReference>
<evidence type="ECO:0000313" key="3">
    <source>
        <dbReference type="Proteomes" id="UP000570493"/>
    </source>
</evidence>
<evidence type="ECO:0000313" key="2">
    <source>
        <dbReference type="EMBL" id="NMM39928.1"/>
    </source>
</evidence>